<evidence type="ECO:0000313" key="1">
    <source>
        <dbReference type="EMBL" id="CAI4218444.1"/>
    </source>
</evidence>
<reference evidence="1" key="1">
    <citation type="submission" date="2022-11" db="EMBL/GenBank/DDBJ databases">
        <authorList>
            <person name="Scott C."/>
            <person name="Bruce N."/>
        </authorList>
    </citation>
    <scope>NUCLEOTIDE SEQUENCE</scope>
</reference>
<sequence>MSGSIKTIRLGAPALPTYDTSDGHSRMFWGGADEDIDPNGSLPVIRVLQRGQYDISLTFGAVSWYEQIPAGTTSAVVQGYLQPDGSDTIETEPCTAQGTVNLLNKDSISLSATLAPARQELPWGLHGTIHWSLDNGGTRLELGQTPIELYFIGKADMPDFLFRGVPVELFRKFLLPLRLMQNDPDIGAFNSPTLHRDIQDTRDGWLTYVTDKLHYQKSTRYDVNGGGSSHYFNGGSAPIRLDFWVHDTATTDMHVLNCYDLAGLMDVILPLGLNDSANVLQMNPFGPDLVTDVNDPKRSAFGTHVFMTIADAKNQTERVLDATCRPLDVGPHDGREAVPDYLKASIDDTTALYQMPEAEFLSKGGRADHAKLTGEDDLRYQLGKFSDTDPKHPVNWDGVNKLYTRPEIFHPTLLDPQNRAGGVLASVKQIFGSCPGCDPRVGVDANAVTAEWCLDLGGQPASLTIASAVTRYDPKELFAQAMKEINGDYRAVSPADADSGIALWQQDNYFIQFSMDSRAELASYVQKLSDMIAGLPAPTPLNISVAMSGSGSYSVGETFTATVSGLPDDIVPLDLDITGTDVLYLSSSISGSSATFTFLARDTTDDGPNVIEISSWGTGLTWQTAGPQKVSITA</sequence>
<dbReference type="EMBL" id="CALLCH030000018">
    <property type="protein sequence ID" value="CAI4218444.1"/>
    <property type="molecule type" value="Genomic_DNA"/>
</dbReference>
<organism evidence="1 2">
    <name type="scientific">Parascedosporium putredinis</name>
    <dbReference type="NCBI Taxonomy" id="1442378"/>
    <lineage>
        <taxon>Eukaryota</taxon>
        <taxon>Fungi</taxon>
        <taxon>Dikarya</taxon>
        <taxon>Ascomycota</taxon>
        <taxon>Pezizomycotina</taxon>
        <taxon>Sordariomycetes</taxon>
        <taxon>Hypocreomycetidae</taxon>
        <taxon>Microascales</taxon>
        <taxon>Microascaceae</taxon>
        <taxon>Parascedosporium</taxon>
    </lineage>
</organism>
<dbReference type="AlphaFoldDB" id="A0A9P1HB44"/>
<name>A0A9P1HB44_9PEZI</name>
<gene>
    <name evidence="1" type="ORF">PPNO1_LOCUS8027</name>
</gene>
<evidence type="ECO:0000313" key="2">
    <source>
        <dbReference type="Proteomes" id="UP000838763"/>
    </source>
</evidence>
<protein>
    <submittedName>
        <fullName evidence="1">Uncharacterized protein</fullName>
    </submittedName>
</protein>
<keyword evidence="2" id="KW-1185">Reference proteome</keyword>
<proteinExistence type="predicted"/>
<comment type="caution">
    <text evidence="1">The sequence shown here is derived from an EMBL/GenBank/DDBJ whole genome shotgun (WGS) entry which is preliminary data.</text>
</comment>
<accession>A0A9P1HB44</accession>
<dbReference type="OrthoDB" id="5121585at2759"/>
<dbReference type="Proteomes" id="UP000838763">
    <property type="component" value="Unassembled WGS sequence"/>
</dbReference>